<dbReference type="PATRIC" id="fig|1029756.8.peg.3097"/>
<dbReference type="RefSeq" id="WP_023788281.1">
    <property type="nucleotide sequence ID" value="NC_022997.1"/>
</dbReference>
<proteinExistence type="predicted"/>
<protein>
    <submittedName>
        <fullName evidence="2">Uncharacterized protein</fullName>
    </submittedName>
</protein>
<feature type="signal peptide" evidence="1">
    <location>
        <begin position="1"/>
        <end position="31"/>
    </location>
</feature>
<dbReference type="STRING" id="1029756.W911_14870"/>
<dbReference type="KEGG" id="hni:W911_14870"/>
<evidence type="ECO:0000313" key="2">
    <source>
        <dbReference type="EMBL" id="AHB49382.1"/>
    </source>
</evidence>
<dbReference type="EMBL" id="CP006912">
    <property type="protein sequence ID" value="AHB49382.1"/>
    <property type="molecule type" value="Genomic_DNA"/>
</dbReference>
<keyword evidence="3" id="KW-1185">Reference proteome</keyword>
<accession>V5SFV8</accession>
<dbReference type="Proteomes" id="UP000018542">
    <property type="component" value="Chromosome"/>
</dbReference>
<keyword evidence="1" id="KW-0732">Signal</keyword>
<evidence type="ECO:0000313" key="3">
    <source>
        <dbReference type="Proteomes" id="UP000018542"/>
    </source>
</evidence>
<evidence type="ECO:0000256" key="1">
    <source>
        <dbReference type="SAM" id="SignalP"/>
    </source>
</evidence>
<feature type="chain" id="PRO_5004740610" evidence="1">
    <location>
        <begin position="32"/>
        <end position="181"/>
    </location>
</feature>
<gene>
    <name evidence="2" type="ORF">W911_14870</name>
</gene>
<sequence length="181" mass="19228">MNRLQKLVAQSWSCAAVVLAMALLGATAAPAVDGAAPSPPDATASPFANLAGWWGGRGRIRFTDGKTEDVRCRATYFVEGEGNALRQNIRCASQSGKIELKSAVRHTEGAISGEWSEDVYNVRGSLDGSVTPHGFRVGVQSADGGTLSANMDIIVKDTRQMVEIQFFSETLVGLTLLLEKG</sequence>
<dbReference type="HOGENOM" id="CLU_118465_0_0_5"/>
<organism evidence="2 3">
    <name type="scientific">Hyphomicrobium nitrativorans NL23</name>
    <dbReference type="NCBI Taxonomy" id="1029756"/>
    <lineage>
        <taxon>Bacteria</taxon>
        <taxon>Pseudomonadati</taxon>
        <taxon>Pseudomonadota</taxon>
        <taxon>Alphaproteobacteria</taxon>
        <taxon>Hyphomicrobiales</taxon>
        <taxon>Hyphomicrobiaceae</taxon>
        <taxon>Hyphomicrobium</taxon>
    </lineage>
</organism>
<dbReference type="AlphaFoldDB" id="V5SFV8"/>
<reference evidence="2 3" key="1">
    <citation type="journal article" date="2014" name="Genome Announc.">
        <title>Complete Genome Sequence of Hyphomicrobium nitrativorans Strain NL23, a Denitrifying Bacterium Isolated from Biofilm of a Methanol-Fed Denitrification System Treating Seawater at the Montreal Biodome.</title>
        <authorList>
            <person name="Martineau C."/>
            <person name="Villeneuve C."/>
            <person name="Mauffrey F."/>
            <person name="Villemur R."/>
        </authorList>
    </citation>
    <scope>NUCLEOTIDE SEQUENCE [LARGE SCALE GENOMIC DNA]</scope>
    <source>
        <strain evidence="2">NL23</strain>
    </source>
</reference>
<name>V5SFV8_9HYPH</name>